<keyword evidence="3 5" id="KW-0862">Zinc</keyword>
<keyword evidence="4" id="KW-0238">DNA-binding</keyword>
<dbReference type="AlphaFoldDB" id="A0AAV3QDD9"/>
<organism evidence="8 9">
    <name type="scientific">Lithospermum erythrorhizon</name>
    <name type="common">Purple gromwell</name>
    <name type="synonym">Lithospermum officinale var. erythrorhizon</name>
    <dbReference type="NCBI Taxonomy" id="34254"/>
    <lineage>
        <taxon>Eukaryota</taxon>
        <taxon>Viridiplantae</taxon>
        <taxon>Streptophyta</taxon>
        <taxon>Embryophyta</taxon>
        <taxon>Tracheophyta</taxon>
        <taxon>Spermatophyta</taxon>
        <taxon>Magnoliopsida</taxon>
        <taxon>eudicotyledons</taxon>
        <taxon>Gunneridae</taxon>
        <taxon>Pentapetalae</taxon>
        <taxon>asterids</taxon>
        <taxon>lamiids</taxon>
        <taxon>Boraginales</taxon>
        <taxon>Boraginaceae</taxon>
        <taxon>Boraginoideae</taxon>
        <taxon>Lithospermeae</taxon>
        <taxon>Lithospermum</taxon>
    </lineage>
</organism>
<dbReference type="EMBL" id="BAABME010004367">
    <property type="protein sequence ID" value="GAA0162112.1"/>
    <property type="molecule type" value="Genomic_DNA"/>
</dbReference>
<dbReference type="Proteomes" id="UP001454036">
    <property type="component" value="Unassembled WGS sequence"/>
</dbReference>
<evidence type="ECO:0000256" key="3">
    <source>
        <dbReference type="ARBA" id="ARBA00022833"/>
    </source>
</evidence>
<feature type="domain" description="C3H1-type" evidence="7">
    <location>
        <begin position="75"/>
        <end position="104"/>
    </location>
</feature>
<protein>
    <recommendedName>
        <fullName evidence="7">C3H1-type domain-containing protein</fullName>
    </recommendedName>
</protein>
<keyword evidence="1 5" id="KW-0479">Metal-binding</keyword>
<dbReference type="InterPro" id="IPR045234">
    <property type="entry name" value="Unkempt-like"/>
</dbReference>
<evidence type="ECO:0000313" key="9">
    <source>
        <dbReference type="Proteomes" id="UP001454036"/>
    </source>
</evidence>
<dbReference type="InterPro" id="IPR057444">
    <property type="entry name" value="Znf-CCCH_AtC3H23-like"/>
</dbReference>
<sequence>MSSSNHQSRPGPSHKAEIPQPEPSLHRALDPMMIDYNETMMNVYKIKRCPNEEPHDLARCLYTHIGDIYRRDHSLYYPEYCTSKLNHNSVCIMGDRCRFAHGPYEYFYHPGRYRTEYCNFGVDCNTIGCPFVHNSSQFRRPHVPIMCDRNPPSWRGAVPKLLLPPHNGEEVSPPLVKQ</sequence>
<dbReference type="InterPro" id="IPR000571">
    <property type="entry name" value="Znf_CCCH"/>
</dbReference>
<accession>A0AAV3QDD9</accession>
<evidence type="ECO:0000256" key="4">
    <source>
        <dbReference type="ARBA" id="ARBA00023125"/>
    </source>
</evidence>
<dbReference type="PANTHER" id="PTHR14493:SF50">
    <property type="entry name" value="RING FINGER PROTEIN UNKEMPT"/>
    <property type="match status" value="1"/>
</dbReference>
<evidence type="ECO:0000259" key="7">
    <source>
        <dbReference type="PROSITE" id="PS50103"/>
    </source>
</evidence>
<dbReference type="GO" id="GO:0003677">
    <property type="term" value="F:DNA binding"/>
    <property type="evidence" value="ECO:0007669"/>
    <property type="project" value="UniProtKB-KW"/>
</dbReference>
<dbReference type="PROSITE" id="PS50103">
    <property type="entry name" value="ZF_C3H1"/>
    <property type="match status" value="1"/>
</dbReference>
<feature type="region of interest" description="Disordered" evidence="6">
    <location>
        <begin position="1"/>
        <end position="24"/>
    </location>
</feature>
<evidence type="ECO:0000313" key="8">
    <source>
        <dbReference type="EMBL" id="GAA0162112.1"/>
    </source>
</evidence>
<feature type="compositionally biased region" description="Polar residues" evidence="6">
    <location>
        <begin position="1"/>
        <end position="10"/>
    </location>
</feature>
<proteinExistence type="predicted"/>
<evidence type="ECO:0000256" key="1">
    <source>
        <dbReference type="ARBA" id="ARBA00022723"/>
    </source>
</evidence>
<feature type="zinc finger region" description="C3H1-type" evidence="5">
    <location>
        <begin position="75"/>
        <end position="104"/>
    </location>
</feature>
<evidence type="ECO:0000256" key="6">
    <source>
        <dbReference type="SAM" id="MobiDB-lite"/>
    </source>
</evidence>
<reference evidence="8 9" key="1">
    <citation type="submission" date="2024-01" db="EMBL/GenBank/DDBJ databases">
        <title>The complete chloroplast genome sequence of Lithospermum erythrorhizon: insights into the phylogenetic relationship among Boraginaceae species and the maternal lineages of purple gromwells.</title>
        <authorList>
            <person name="Okada T."/>
            <person name="Watanabe K."/>
        </authorList>
    </citation>
    <scope>NUCLEOTIDE SEQUENCE [LARGE SCALE GENOMIC DNA]</scope>
</reference>
<dbReference type="GO" id="GO:0008270">
    <property type="term" value="F:zinc ion binding"/>
    <property type="evidence" value="ECO:0007669"/>
    <property type="project" value="UniProtKB-KW"/>
</dbReference>
<gene>
    <name evidence="8" type="ORF">LIER_18279</name>
</gene>
<keyword evidence="9" id="KW-1185">Reference proteome</keyword>
<evidence type="ECO:0000256" key="2">
    <source>
        <dbReference type="ARBA" id="ARBA00022771"/>
    </source>
</evidence>
<dbReference type="Pfam" id="PF25512">
    <property type="entry name" value="zf-CCCH_AtC3H23"/>
    <property type="match status" value="1"/>
</dbReference>
<name>A0AAV3QDD9_LITER</name>
<dbReference type="PANTHER" id="PTHR14493">
    <property type="entry name" value="UNKEMPT FAMILY MEMBER"/>
    <property type="match status" value="1"/>
</dbReference>
<keyword evidence="2 5" id="KW-0863">Zinc-finger</keyword>
<comment type="caution">
    <text evidence="8">The sequence shown here is derived from an EMBL/GenBank/DDBJ whole genome shotgun (WGS) entry which is preliminary data.</text>
</comment>
<evidence type="ECO:0000256" key="5">
    <source>
        <dbReference type="PROSITE-ProRule" id="PRU00723"/>
    </source>
</evidence>